<keyword evidence="1" id="KW-0472">Membrane</keyword>
<feature type="transmembrane region" description="Helical" evidence="1">
    <location>
        <begin position="12"/>
        <end position="30"/>
    </location>
</feature>
<organism evidence="2 3">
    <name type="scientific">Kribbella voronezhensis</name>
    <dbReference type="NCBI Taxonomy" id="2512212"/>
    <lineage>
        <taxon>Bacteria</taxon>
        <taxon>Bacillati</taxon>
        <taxon>Actinomycetota</taxon>
        <taxon>Actinomycetes</taxon>
        <taxon>Propionibacteriales</taxon>
        <taxon>Kribbellaceae</taxon>
        <taxon>Kribbella</taxon>
    </lineage>
</organism>
<sequence length="171" mass="18848">MRRGIGRRYSDPVALVEASVLGVAGAIVALTGPWPWLAVPAGPLIALVVLVIATWRRRVPKPLAPERNIPAQVRRWSNLLADDDPARAQADEAVQLMDRIEELTLQCKRAITHADGSAQGPATDRLGEITEYVTKSVETYSAPVRASEWSALATRLDRAHKWLEEELEALR</sequence>
<name>A0A4R7SYD1_9ACTN</name>
<gene>
    <name evidence="2" type="ORF">EV138_6200</name>
</gene>
<dbReference type="OrthoDB" id="9824090at2"/>
<reference evidence="2 3" key="1">
    <citation type="submission" date="2019-03" db="EMBL/GenBank/DDBJ databases">
        <title>Genomic Encyclopedia of Type Strains, Phase III (KMG-III): the genomes of soil and plant-associated and newly described type strains.</title>
        <authorList>
            <person name="Whitman W."/>
        </authorList>
    </citation>
    <scope>NUCLEOTIDE SEQUENCE [LARGE SCALE GENOMIC DNA]</scope>
    <source>
        <strain evidence="2 3">VKM Ac-2575</strain>
    </source>
</reference>
<keyword evidence="3" id="KW-1185">Reference proteome</keyword>
<keyword evidence="1" id="KW-1133">Transmembrane helix</keyword>
<comment type="caution">
    <text evidence="2">The sequence shown here is derived from an EMBL/GenBank/DDBJ whole genome shotgun (WGS) entry which is preliminary data.</text>
</comment>
<protein>
    <submittedName>
        <fullName evidence="2">Uncharacterized protein</fullName>
    </submittedName>
</protein>
<dbReference type="Proteomes" id="UP000295151">
    <property type="component" value="Unassembled WGS sequence"/>
</dbReference>
<dbReference type="AlphaFoldDB" id="A0A4R7SYD1"/>
<keyword evidence="1" id="KW-0812">Transmembrane</keyword>
<dbReference type="EMBL" id="SOCE01000002">
    <property type="protein sequence ID" value="TDU83736.1"/>
    <property type="molecule type" value="Genomic_DNA"/>
</dbReference>
<evidence type="ECO:0000313" key="3">
    <source>
        <dbReference type="Proteomes" id="UP000295151"/>
    </source>
</evidence>
<feature type="transmembrane region" description="Helical" evidence="1">
    <location>
        <begin position="36"/>
        <end position="55"/>
    </location>
</feature>
<proteinExistence type="predicted"/>
<accession>A0A4R7SYD1</accession>
<evidence type="ECO:0000313" key="2">
    <source>
        <dbReference type="EMBL" id="TDU83736.1"/>
    </source>
</evidence>
<evidence type="ECO:0000256" key="1">
    <source>
        <dbReference type="SAM" id="Phobius"/>
    </source>
</evidence>
<dbReference type="RefSeq" id="WP_133983193.1">
    <property type="nucleotide sequence ID" value="NZ_SOCE01000002.1"/>
</dbReference>